<dbReference type="InterPro" id="IPR018743">
    <property type="entry name" value="DUF2292"/>
</dbReference>
<proteinExistence type="predicted"/>
<protein>
    <submittedName>
        <fullName evidence="1">Uncharacterized small protein</fullName>
    </submittedName>
</protein>
<dbReference type="AlphaFoldDB" id="L0IK39"/>
<name>L0IK39_THETR</name>
<evidence type="ECO:0000313" key="2">
    <source>
        <dbReference type="Proteomes" id="UP000010845"/>
    </source>
</evidence>
<gene>
    <name evidence="1" type="ORF">Thethe_01581</name>
</gene>
<dbReference type="RefSeq" id="WP_015311767.1">
    <property type="nucleotide sequence ID" value="NC_019970.1"/>
</dbReference>
<dbReference type="Proteomes" id="UP000010845">
    <property type="component" value="Chromosome"/>
</dbReference>
<dbReference type="EMBL" id="CP003066">
    <property type="protein sequence ID" value="AGB19218.1"/>
    <property type="molecule type" value="Genomic_DNA"/>
</dbReference>
<sequence length="63" mass="7526">MIVQTPKDKKNRNNDHNFEINRIKDLLNEIKYGEIRLVVQDGILIQIEKSEKFRFKDAKDIIV</sequence>
<dbReference type="HOGENOM" id="CLU_198116_3_1_9"/>
<organism evidence="1 2">
    <name type="scientific">Thermoanaerobacterium thermosaccharolyticum M0795</name>
    <dbReference type="NCBI Taxonomy" id="698948"/>
    <lineage>
        <taxon>Bacteria</taxon>
        <taxon>Bacillati</taxon>
        <taxon>Bacillota</taxon>
        <taxon>Clostridia</taxon>
        <taxon>Thermoanaerobacterales</taxon>
        <taxon>Thermoanaerobacteraceae</taxon>
        <taxon>Thermoanaerobacterium</taxon>
    </lineage>
</organism>
<accession>L0IK39</accession>
<evidence type="ECO:0000313" key="1">
    <source>
        <dbReference type="EMBL" id="AGB19218.1"/>
    </source>
</evidence>
<reference evidence="1 2" key="1">
    <citation type="submission" date="2012-03" db="EMBL/GenBank/DDBJ databases">
        <title>Complete sequence of chromosome of Thermoanaerobacterium thermosaccharolyticum M0795.</title>
        <authorList>
            <consortium name="US DOE Joint Genome Institute"/>
            <person name="Lucas S."/>
            <person name="Han J."/>
            <person name="Lapidus A."/>
            <person name="Cheng J.-F."/>
            <person name="Goodwin L."/>
            <person name="Pitluck S."/>
            <person name="Peters L."/>
            <person name="Teshima H."/>
            <person name="Detter J.C."/>
            <person name="Han C."/>
            <person name="Tapia R."/>
            <person name="Land M."/>
            <person name="Hauser L."/>
            <person name="Kyrpides N."/>
            <person name="Ivanova N."/>
            <person name="Pagani I."/>
            <person name="Feinberg L."/>
            <person name="Folden J."/>
            <person name="Hogsett D."/>
            <person name="Shaw J."/>
            <person name="Woyke T."/>
        </authorList>
    </citation>
    <scope>NUCLEOTIDE SEQUENCE [LARGE SCALE GENOMIC DNA]</scope>
    <source>
        <strain evidence="1 2">M0795</strain>
    </source>
</reference>
<dbReference type="Pfam" id="PF10055">
    <property type="entry name" value="DUF2292"/>
    <property type="match status" value="1"/>
</dbReference>
<dbReference type="PATRIC" id="fig|698948.3.peg.1572"/>
<dbReference type="KEGG" id="tto:Thethe_01581"/>